<dbReference type="EMBL" id="BNAR01000007">
    <property type="protein sequence ID" value="GHH46514.1"/>
    <property type="molecule type" value="Genomic_DNA"/>
</dbReference>
<dbReference type="RefSeq" id="WP_191301464.1">
    <property type="nucleotide sequence ID" value="NZ_BNAR01000007.1"/>
</dbReference>
<sequence>MKTPKDPGTWPALVHRLTATWGALLRLLVALAVITAMLALTWWLLDLGSVQIGPVEIQHLAESTIRVRTL</sequence>
<dbReference type="Proteomes" id="UP000605568">
    <property type="component" value="Unassembled WGS sequence"/>
</dbReference>
<keyword evidence="3" id="KW-1185">Reference proteome</keyword>
<evidence type="ECO:0000313" key="2">
    <source>
        <dbReference type="EMBL" id="GHH46514.1"/>
    </source>
</evidence>
<accession>A0ABQ3MLC2</accession>
<keyword evidence="1" id="KW-0812">Transmembrane</keyword>
<proteinExistence type="predicted"/>
<reference evidence="3" key="1">
    <citation type="journal article" date="2019" name="Int. J. Syst. Evol. Microbiol.">
        <title>The Global Catalogue of Microorganisms (GCM) 10K type strain sequencing project: providing services to taxonomists for standard genome sequencing and annotation.</title>
        <authorList>
            <consortium name="The Broad Institute Genomics Platform"/>
            <consortium name="The Broad Institute Genome Sequencing Center for Infectious Disease"/>
            <person name="Wu L."/>
            <person name="Ma J."/>
        </authorList>
    </citation>
    <scope>NUCLEOTIDE SEQUENCE [LARGE SCALE GENOMIC DNA]</scope>
    <source>
        <strain evidence="3">CGMCC 4.7367</strain>
    </source>
</reference>
<protein>
    <submittedName>
        <fullName evidence="2">Uncharacterized protein</fullName>
    </submittedName>
</protein>
<name>A0ABQ3MLC2_9PSEU</name>
<evidence type="ECO:0000256" key="1">
    <source>
        <dbReference type="SAM" id="Phobius"/>
    </source>
</evidence>
<keyword evidence="1" id="KW-0472">Membrane</keyword>
<organism evidence="2 3">
    <name type="scientific">Lentzea cavernae</name>
    <dbReference type="NCBI Taxonomy" id="2020703"/>
    <lineage>
        <taxon>Bacteria</taxon>
        <taxon>Bacillati</taxon>
        <taxon>Actinomycetota</taxon>
        <taxon>Actinomycetes</taxon>
        <taxon>Pseudonocardiales</taxon>
        <taxon>Pseudonocardiaceae</taxon>
        <taxon>Lentzea</taxon>
    </lineage>
</organism>
<gene>
    <name evidence="2" type="ORF">GCM10017774_49560</name>
</gene>
<feature type="transmembrane region" description="Helical" evidence="1">
    <location>
        <begin position="21"/>
        <end position="45"/>
    </location>
</feature>
<keyword evidence="1" id="KW-1133">Transmembrane helix</keyword>
<comment type="caution">
    <text evidence="2">The sequence shown here is derived from an EMBL/GenBank/DDBJ whole genome shotgun (WGS) entry which is preliminary data.</text>
</comment>
<evidence type="ECO:0000313" key="3">
    <source>
        <dbReference type="Proteomes" id="UP000605568"/>
    </source>
</evidence>